<gene>
    <name evidence="1" type="ORF">SDC9_101341</name>
</gene>
<proteinExistence type="predicted"/>
<name>A0A645AUG6_9ZZZZ</name>
<accession>A0A645AUG6</accession>
<protein>
    <submittedName>
        <fullName evidence="1">Uncharacterized protein</fullName>
    </submittedName>
</protein>
<evidence type="ECO:0000313" key="1">
    <source>
        <dbReference type="EMBL" id="MPM54563.1"/>
    </source>
</evidence>
<dbReference type="EMBL" id="VSSQ01014861">
    <property type="protein sequence ID" value="MPM54563.1"/>
    <property type="molecule type" value="Genomic_DNA"/>
</dbReference>
<dbReference type="AlphaFoldDB" id="A0A645AUG6"/>
<organism evidence="1">
    <name type="scientific">bioreactor metagenome</name>
    <dbReference type="NCBI Taxonomy" id="1076179"/>
    <lineage>
        <taxon>unclassified sequences</taxon>
        <taxon>metagenomes</taxon>
        <taxon>ecological metagenomes</taxon>
    </lineage>
</organism>
<comment type="caution">
    <text evidence="1">The sequence shown here is derived from an EMBL/GenBank/DDBJ whole genome shotgun (WGS) entry which is preliminary data.</text>
</comment>
<reference evidence="1" key="1">
    <citation type="submission" date="2019-08" db="EMBL/GenBank/DDBJ databases">
        <authorList>
            <person name="Kucharzyk K."/>
            <person name="Murdoch R.W."/>
            <person name="Higgins S."/>
            <person name="Loffler F."/>
        </authorList>
    </citation>
    <scope>NUCLEOTIDE SEQUENCE</scope>
</reference>
<sequence>MANINAVYDIVQHIDELRRNSGHSQPAQQAGDGVGAKKLVALLHGMLLPF</sequence>